<dbReference type="SUPFAM" id="SSF54495">
    <property type="entry name" value="UBC-like"/>
    <property type="match status" value="1"/>
</dbReference>
<organism evidence="6 7">
    <name type="scientific">Acanthamoeba polyphaga mimivirus Kroon</name>
    <dbReference type="NCBI Taxonomy" id="3069720"/>
    <lineage>
        <taxon>Viruses</taxon>
        <taxon>Varidnaviria</taxon>
        <taxon>Bamfordvirae</taxon>
        <taxon>Nucleocytoviricota</taxon>
        <taxon>Megaviricetes</taxon>
        <taxon>Imitervirales</taxon>
        <taxon>Mimiviridae</taxon>
        <taxon>Megamimivirinae</taxon>
        <taxon>Mimivirus</taxon>
        <taxon>Mimivirus lagoaense</taxon>
    </lineage>
</organism>
<sequence>MVDENIFLWKVNIKGPENSLYENYNFELEIELSNDYPYSSPKVKFITPIQHMNVNDKGDICLNILKKDGWNASLNIISIIWSIIVLLDQPNPEDPFNSELASLYRNDKLSYDKKVRDYCRAHSKLWTF</sequence>
<dbReference type="Gene3D" id="3.10.110.10">
    <property type="entry name" value="Ubiquitin Conjugating Enzyme"/>
    <property type="match status" value="1"/>
</dbReference>
<dbReference type="GO" id="GO:0061631">
    <property type="term" value="F:ubiquitin conjugating enzyme activity"/>
    <property type="evidence" value="ECO:0007669"/>
    <property type="project" value="UniProtKB-EC"/>
</dbReference>
<proteinExistence type="predicted"/>
<dbReference type="Proteomes" id="UP000240461">
    <property type="component" value="Segment"/>
</dbReference>
<dbReference type="InterPro" id="IPR000608">
    <property type="entry name" value="UBC"/>
</dbReference>
<protein>
    <recommendedName>
        <fullName evidence="2">E2 ubiquitin-conjugating enzyme</fullName>
        <ecNumber evidence="2">2.3.2.23</ecNumber>
    </recommendedName>
    <alternativeName>
        <fullName evidence="4">Ubiquitin carrier protein</fullName>
    </alternativeName>
    <alternativeName>
        <fullName evidence="3">Ubiquitin-protein ligase</fullName>
    </alternativeName>
</protein>
<evidence type="ECO:0000313" key="7">
    <source>
        <dbReference type="Proteomes" id="UP000240461"/>
    </source>
</evidence>
<evidence type="ECO:0000256" key="1">
    <source>
        <dbReference type="ARBA" id="ARBA00004906"/>
    </source>
</evidence>
<evidence type="ECO:0000256" key="2">
    <source>
        <dbReference type="ARBA" id="ARBA00012486"/>
    </source>
</evidence>
<accession>A0A0G2Y6K8</accession>
<keyword evidence="7" id="KW-1185">Reference proteome</keyword>
<comment type="pathway">
    <text evidence="1">Protein modification; protein ubiquitination.</text>
</comment>
<dbReference type="GO" id="GO:0016567">
    <property type="term" value="P:protein ubiquitination"/>
    <property type="evidence" value="ECO:0007669"/>
    <property type="project" value="UniProtKB-UniPathway"/>
</dbReference>
<dbReference type="UniPathway" id="UPA00143"/>
<dbReference type="PANTHER" id="PTHR24067">
    <property type="entry name" value="UBIQUITIN-CONJUGATING ENZYME E2"/>
    <property type="match status" value="1"/>
</dbReference>
<dbReference type="EC" id="2.3.2.23" evidence="2"/>
<name>A0A0G2Y6K8_9VIRU</name>
<feature type="domain" description="UBC core" evidence="5">
    <location>
        <begin position="1"/>
        <end position="124"/>
    </location>
</feature>
<evidence type="ECO:0000259" key="5">
    <source>
        <dbReference type="PROSITE" id="PS50127"/>
    </source>
</evidence>
<dbReference type="SMART" id="SM00212">
    <property type="entry name" value="UBCc"/>
    <property type="match status" value="1"/>
</dbReference>
<dbReference type="PROSITE" id="PS50127">
    <property type="entry name" value="UBC_2"/>
    <property type="match status" value="1"/>
</dbReference>
<evidence type="ECO:0000256" key="4">
    <source>
        <dbReference type="ARBA" id="ARBA00031729"/>
    </source>
</evidence>
<evidence type="ECO:0000256" key="3">
    <source>
        <dbReference type="ARBA" id="ARBA00030012"/>
    </source>
</evidence>
<dbReference type="EMBL" id="KM982402">
    <property type="protein sequence ID" value="AKI80194.1"/>
    <property type="molecule type" value="Genomic_DNA"/>
</dbReference>
<dbReference type="InterPro" id="IPR050113">
    <property type="entry name" value="Ub_conjugating_enzyme"/>
</dbReference>
<evidence type="ECO:0000313" key="6">
    <source>
        <dbReference type="EMBL" id="AKI80194.1"/>
    </source>
</evidence>
<dbReference type="Pfam" id="PF00179">
    <property type="entry name" value="UQ_con"/>
    <property type="match status" value="1"/>
</dbReference>
<dbReference type="KEGG" id="vg:80513992"/>
<dbReference type="InterPro" id="IPR016135">
    <property type="entry name" value="UBQ-conjugating_enzyme/RWD"/>
</dbReference>
<reference evidence="6 7" key="1">
    <citation type="submission" date="2014-10" db="EMBL/GenBank/DDBJ databases">
        <title>Pan-genome analysis of Brazilian lineage A amoebal mimiviruses.</title>
        <authorList>
            <person name="Assis F.L."/>
            <person name="Abrahao J.S."/>
            <person name="Kroon E.G."/>
            <person name="Dornas F.P."/>
            <person name="Andrade K.R."/>
            <person name="Borato P.V.M."/>
            <person name="Pilotto M.R."/>
            <person name="Benamar S."/>
            <person name="LaScola B."/>
            <person name="Colson P."/>
        </authorList>
    </citation>
    <scope>NUCLEOTIDE SEQUENCE [LARGE SCALE GENOMIC DNA]</scope>
    <source>
        <strain evidence="6 7">Kroon</strain>
    </source>
</reference>